<proteinExistence type="predicted"/>
<comment type="caution">
    <text evidence="2">The sequence shown here is derived from an EMBL/GenBank/DDBJ whole genome shotgun (WGS) entry which is preliminary data.</text>
</comment>
<reference evidence="2 3" key="1">
    <citation type="journal article" date="2020" name="Phytopathology">
        <title>Genome Sequence Resources of Colletotrichum truncatum, C. plurivorum, C. musicola, and C. sojae: Four Species Pathogenic to Soybean (Glycine max).</title>
        <authorList>
            <person name="Rogerio F."/>
            <person name="Boufleur T.R."/>
            <person name="Ciampi-Guillardi M."/>
            <person name="Sukno S.A."/>
            <person name="Thon M.R."/>
            <person name="Massola Junior N.S."/>
            <person name="Baroncelli R."/>
        </authorList>
    </citation>
    <scope>NUCLEOTIDE SEQUENCE [LARGE SCALE GENOMIC DNA]</scope>
    <source>
        <strain evidence="2 3">LFN0009</strain>
    </source>
</reference>
<evidence type="ECO:0000313" key="2">
    <source>
        <dbReference type="EMBL" id="KAF6821235.1"/>
    </source>
</evidence>
<gene>
    <name evidence="2" type="ORF">CSOJ01_00241</name>
</gene>
<dbReference type="Proteomes" id="UP000652219">
    <property type="component" value="Unassembled WGS sequence"/>
</dbReference>
<organism evidence="2 3">
    <name type="scientific">Colletotrichum sojae</name>
    <dbReference type="NCBI Taxonomy" id="2175907"/>
    <lineage>
        <taxon>Eukaryota</taxon>
        <taxon>Fungi</taxon>
        <taxon>Dikarya</taxon>
        <taxon>Ascomycota</taxon>
        <taxon>Pezizomycotina</taxon>
        <taxon>Sordariomycetes</taxon>
        <taxon>Hypocreomycetidae</taxon>
        <taxon>Glomerellales</taxon>
        <taxon>Glomerellaceae</taxon>
        <taxon>Colletotrichum</taxon>
        <taxon>Colletotrichum orchidearum species complex</taxon>
    </lineage>
</organism>
<keyword evidence="3" id="KW-1185">Reference proteome</keyword>
<sequence length="195" mass="20417">MGIHAKAVPQLNRRSLLLSGTHDSSFTRFQPAHSSSGSVGFNATDLASSESPLGFGVGCRMGDDASASPQSYRHSTEAWRRLRVLNARTPLSYVAPKVGCNAPGTDPDPVAKVGSLSDVNGDDPAINLRAWTMVSLSPHRGGTGHGLDVRSICNGMERDASISVPRGSTEQQVEPPGASEKEPALPAGNGRWGTS</sequence>
<evidence type="ECO:0000313" key="3">
    <source>
        <dbReference type="Proteomes" id="UP000652219"/>
    </source>
</evidence>
<feature type="region of interest" description="Disordered" evidence="1">
    <location>
        <begin position="159"/>
        <end position="195"/>
    </location>
</feature>
<protein>
    <submittedName>
        <fullName evidence="2">Uncharacterized protein</fullName>
    </submittedName>
</protein>
<accession>A0A8H6JYS4</accession>
<evidence type="ECO:0000256" key="1">
    <source>
        <dbReference type="SAM" id="MobiDB-lite"/>
    </source>
</evidence>
<dbReference type="EMBL" id="WIGN01000002">
    <property type="protein sequence ID" value="KAF6821235.1"/>
    <property type="molecule type" value="Genomic_DNA"/>
</dbReference>
<name>A0A8H6JYS4_9PEZI</name>
<dbReference type="AlphaFoldDB" id="A0A8H6JYS4"/>